<gene>
    <name evidence="1" type="ORF">BDM02DRAFT_380039</name>
</gene>
<organism evidence="1 2">
    <name type="scientific">Thelephora ganbajun</name>
    <name type="common">Ganba fungus</name>
    <dbReference type="NCBI Taxonomy" id="370292"/>
    <lineage>
        <taxon>Eukaryota</taxon>
        <taxon>Fungi</taxon>
        <taxon>Dikarya</taxon>
        <taxon>Basidiomycota</taxon>
        <taxon>Agaricomycotina</taxon>
        <taxon>Agaricomycetes</taxon>
        <taxon>Thelephorales</taxon>
        <taxon>Thelephoraceae</taxon>
        <taxon>Thelephora</taxon>
    </lineage>
</organism>
<sequence>MESLIALLLVSHSANTGPALVFRWPPTPASSPRLARPNPKNPASHPPVLQADNPWKAANSSDIVSSSSALSEASAARLARDDGDYLWSRPPDRSRDRSLSDITGNSHPLSAHSSSRTSGRTSPINLPPHHDIQDSSFHSSVTPTVNHFQKSSSSSSDNYHKLLGYSAEFLAGLLCPNQSLCHQKFELIVDDLAFIGHPVCAEKGATWKFKTPRTDKHTTKPSFFGRRGRGPRKSSASKTAPISAPMTPLLDVDPPTPVADDEGSSDSDSSSDPTTAPNSPSSWLQTFHFVLVLDLPDPSSSTSGNVSKYFDIIYEHIAFTVTAVLYQEQVLSNYVEQESDLLINLKDQYASRGERFADYIEHVLRVSGLAQAMKNLYEAIKAGVIANITIHDLPLELQLPPYLDSLLHNTSYDDYDDDFALEYQQHEESFFSTEGWGKELGFAWRLPTLAPWKSLLLLDDGEPGDGNALYADLITGQNVIPEDRQLAEQLIKFLEITSITLSLADMASLLDWDLPTQVYPTVRWLVHHRRAKLVDLVHPQLKTVFILSPKFPAPLAELTRDFDRDFSQHYPLIPTLPRILSAISTSIPLQATAQNLTPLAMSVPSLAPSDSTFASQFPTDGLTAEFGFYPIQSSRSQSNSNSNSMSHSRDRPQPPNANAAQHFYATVVQSNKSLLPLYLNVVAWMLKRDLLVTLHLHVRVVASVEVKKRCLEDMERERAERVTKWSGKNARFQPPVQHTRSEKDGSGSRGRRNGGLASTEEVIEEDEGGANEETLRPLEGEAGDGDGDPDLVKPSSFEGSPNWFSLSPREARRRTRRLPSTSSSRALSNEYEGPYMSRRRSSARDHLGSAPRGRSRVLEDVISENPFYESGEDDVEGDDVQDSEDSEDEDDPDVPSIIPDPGRATPKERRWLSKMSEGKSSWVTKRFEAIHQYFDGKCTDDEILYHADISRKQLREVLHHYDEYVSLIFHSSTSGFLFRVTPSKSRSWDPILTLAATLEVANMSYKGTKVSKSSTDDSITSLAPLGLDSLFCCCPMRFSP</sequence>
<proteinExistence type="predicted"/>
<evidence type="ECO:0000313" key="1">
    <source>
        <dbReference type="EMBL" id="KAF9645992.1"/>
    </source>
</evidence>
<reference evidence="1" key="2">
    <citation type="journal article" date="2020" name="Nat. Commun.">
        <title>Large-scale genome sequencing of mycorrhizal fungi provides insights into the early evolution of symbiotic traits.</title>
        <authorList>
            <person name="Miyauchi S."/>
            <person name="Kiss E."/>
            <person name="Kuo A."/>
            <person name="Drula E."/>
            <person name="Kohler A."/>
            <person name="Sanchez-Garcia M."/>
            <person name="Morin E."/>
            <person name="Andreopoulos B."/>
            <person name="Barry K.W."/>
            <person name="Bonito G."/>
            <person name="Buee M."/>
            <person name="Carver A."/>
            <person name="Chen C."/>
            <person name="Cichocki N."/>
            <person name="Clum A."/>
            <person name="Culley D."/>
            <person name="Crous P.W."/>
            <person name="Fauchery L."/>
            <person name="Girlanda M."/>
            <person name="Hayes R.D."/>
            <person name="Keri Z."/>
            <person name="LaButti K."/>
            <person name="Lipzen A."/>
            <person name="Lombard V."/>
            <person name="Magnuson J."/>
            <person name="Maillard F."/>
            <person name="Murat C."/>
            <person name="Nolan M."/>
            <person name="Ohm R.A."/>
            <person name="Pangilinan J."/>
            <person name="Pereira M.F."/>
            <person name="Perotto S."/>
            <person name="Peter M."/>
            <person name="Pfister S."/>
            <person name="Riley R."/>
            <person name="Sitrit Y."/>
            <person name="Stielow J.B."/>
            <person name="Szollosi G."/>
            <person name="Zifcakova L."/>
            <person name="Stursova M."/>
            <person name="Spatafora J.W."/>
            <person name="Tedersoo L."/>
            <person name="Vaario L.M."/>
            <person name="Yamada A."/>
            <person name="Yan M."/>
            <person name="Wang P."/>
            <person name="Xu J."/>
            <person name="Bruns T."/>
            <person name="Baldrian P."/>
            <person name="Vilgalys R."/>
            <person name="Dunand C."/>
            <person name="Henrissat B."/>
            <person name="Grigoriev I.V."/>
            <person name="Hibbett D."/>
            <person name="Nagy L.G."/>
            <person name="Martin F.M."/>
        </authorList>
    </citation>
    <scope>NUCLEOTIDE SEQUENCE</scope>
    <source>
        <strain evidence="1">P2</strain>
    </source>
</reference>
<protein>
    <submittedName>
        <fullName evidence="1">Uncharacterized protein</fullName>
    </submittedName>
</protein>
<accession>A0ACB6Z8Z5</accession>
<dbReference type="Proteomes" id="UP000886501">
    <property type="component" value="Unassembled WGS sequence"/>
</dbReference>
<reference evidence="1" key="1">
    <citation type="submission" date="2019-10" db="EMBL/GenBank/DDBJ databases">
        <authorList>
            <consortium name="DOE Joint Genome Institute"/>
            <person name="Kuo A."/>
            <person name="Miyauchi S."/>
            <person name="Kiss E."/>
            <person name="Drula E."/>
            <person name="Kohler A."/>
            <person name="Sanchez-Garcia M."/>
            <person name="Andreopoulos B."/>
            <person name="Barry K.W."/>
            <person name="Bonito G."/>
            <person name="Buee M."/>
            <person name="Carver A."/>
            <person name="Chen C."/>
            <person name="Cichocki N."/>
            <person name="Clum A."/>
            <person name="Culley D."/>
            <person name="Crous P.W."/>
            <person name="Fauchery L."/>
            <person name="Girlanda M."/>
            <person name="Hayes R."/>
            <person name="Keri Z."/>
            <person name="Labutti K."/>
            <person name="Lipzen A."/>
            <person name="Lombard V."/>
            <person name="Magnuson J."/>
            <person name="Maillard F."/>
            <person name="Morin E."/>
            <person name="Murat C."/>
            <person name="Nolan M."/>
            <person name="Ohm R."/>
            <person name="Pangilinan J."/>
            <person name="Pereira M."/>
            <person name="Perotto S."/>
            <person name="Peter M."/>
            <person name="Riley R."/>
            <person name="Sitrit Y."/>
            <person name="Stielow B."/>
            <person name="Szollosi G."/>
            <person name="Zifcakova L."/>
            <person name="Stursova M."/>
            <person name="Spatafora J.W."/>
            <person name="Tedersoo L."/>
            <person name="Vaario L.-M."/>
            <person name="Yamada A."/>
            <person name="Yan M."/>
            <person name="Wang P."/>
            <person name="Xu J."/>
            <person name="Bruns T."/>
            <person name="Baldrian P."/>
            <person name="Vilgalys R."/>
            <person name="Henrissat B."/>
            <person name="Grigoriev I.V."/>
            <person name="Hibbett D."/>
            <person name="Nagy L.G."/>
            <person name="Martin F.M."/>
        </authorList>
    </citation>
    <scope>NUCLEOTIDE SEQUENCE</scope>
    <source>
        <strain evidence="1">P2</strain>
    </source>
</reference>
<evidence type="ECO:0000313" key="2">
    <source>
        <dbReference type="Proteomes" id="UP000886501"/>
    </source>
</evidence>
<name>A0ACB6Z8Z5_THEGA</name>
<keyword evidence="2" id="KW-1185">Reference proteome</keyword>
<dbReference type="EMBL" id="MU118071">
    <property type="protein sequence ID" value="KAF9645992.1"/>
    <property type="molecule type" value="Genomic_DNA"/>
</dbReference>
<comment type="caution">
    <text evidence="1">The sequence shown here is derived from an EMBL/GenBank/DDBJ whole genome shotgun (WGS) entry which is preliminary data.</text>
</comment>